<feature type="transmembrane region" description="Helical" evidence="1">
    <location>
        <begin position="35"/>
        <end position="55"/>
    </location>
</feature>
<evidence type="ECO:0000313" key="2">
    <source>
        <dbReference type="EMBL" id="PDX80061.1"/>
    </source>
</evidence>
<accession>A0A2A7AM07</accession>
<name>A0A2A7AM07_9FIRM</name>
<keyword evidence="1" id="KW-0472">Membrane</keyword>
<reference evidence="2 3" key="1">
    <citation type="journal article" date="2017" name="Front. Microbiol.">
        <title>New Insights into the Diversity of the Genus Faecalibacterium.</title>
        <authorList>
            <person name="Benevides L."/>
            <person name="Burman S."/>
            <person name="Martin R."/>
            <person name="Robert V."/>
            <person name="Thomas M."/>
            <person name="Miquel S."/>
            <person name="Chain F."/>
            <person name="Sokol H."/>
            <person name="Bermudez-Humaran L.G."/>
            <person name="Morrison M."/>
            <person name="Langella P."/>
            <person name="Azevedo V.A."/>
            <person name="Chatel J.M."/>
            <person name="Soares S."/>
        </authorList>
    </citation>
    <scope>NUCLEOTIDE SEQUENCE [LARGE SCALE GENOMIC DNA]</scope>
    <source>
        <strain evidence="2 3">CNCM I 4575</strain>
    </source>
</reference>
<dbReference type="Proteomes" id="UP000220005">
    <property type="component" value="Unassembled WGS sequence"/>
</dbReference>
<keyword evidence="1" id="KW-0812">Transmembrane</keyword>
<dbReference type="AlphaFoldDB" id="A0A2A7AM07"/>
<evidence type="ECO:0000256" key="1">
    <source>
        <dbReference type="SAM" id="Phobius"/>
    </source>
</evidence>
<comment type="caution">
    <text evidence="2">The sequence shown here is derived from an EMBL/GenBank/DDBJ whole genome shotgun (WGS) entry which is preliminary data.</text>
</comment>
<proteinExistence type="predicted"/>
<protein>
    <submittedName>
        <fullName evidence="2">Uncharacterized protein</fullName>
    </submittedName>
</protein>
<organism evidence="2 3">
    <name type="scientific">Faecalibacterium prausnitzii</name>
    <dbReference type="NCBI Taxonomy" id="853"/>
    <lineage>
        <taxon>Bacteria</taxon>
        <taxon>Bacillati</taxon>
        <taxon>Bacillota</taxon>
        <taxon>Clostridia</taxon>
        <taxon>Eubacteriales</taxon>
        <taxon>Oscillospiraceae</taxon>
        <taxon>Faecalibacterium</taxon>
    </lineage>
</organism>
<dbReference type="RefSeq" id="WP_097840312.1">
    <property type="nucleotide sequence ID" value="NZ_NMTY01000033.1"/>
</dbReference>
<dbReference type="EMBL" id="NMTY01000033">
    <property type="protein sequence ID" value="PDX80061.1"/>
    <property type="molecule type" value="Genomic_DNA"/>
</dbReference>
<sequence length="254" mass="28184">MASYRYERDITPGDLAPRREKQYTRRERWANWWDYNLKWVLIIGIAVAFVAYNFIGQYFFTTKADYNVAVVAPYYLPEDTVNALQTRLAPFGEDLNGDGKVVVTLNVYTLDYSDEDTQTESAAYLTMAGTTKLAADVQGGLSSVFLLYDPAGFEESTGTLRYLDGGLPESGSDGDWWNMVYKWTDCPVLTGLDLGGYQADTTHAQGGDSQEYMAQFYVGMRGAWNSGTADNLKGGEELWQKLTAGAVSTASAEE</sequence>
<evidence type="ECO:0000313" key="3">
    <source>
        <dbReference type="Proteomes" id="UP000220005"/>
    </source>
</evidence>
<keyword evidence="1" id="KW-1133">Transmembrane helix</keyword>
<gene>
    <name evidence="2" type="ORF">CGS58_14180</name>
</gene>